<dbReference type="EMBL" id="CM046388">
    <property type="protein sequence ID" value="KAI8571449.1"/>
    <property type="molecule type" value="Genomic_DNA"/>
</dbReference>
<evidence type="ECO:0000313" key="2">
    <source>
        <dbReference type="Proteomes" id="UP001062846"/>
    </source>
</evidence>
<gene>
    <name evidence="1" type="ORF">RHMOL_Rhmol01G0121200</name>
</gene>
<organism evidence="1 2">
    <name type="scientific">Rhododendron molle</name>
    <name type="common">Chinese azalea</name>
    <name type="synonym">Azalea mollis</name>
    <dbReference type="NCBI Taxonomy" id="49168"/>
    <lineage>
        <taxon>Eukaryota</taxon>
        <taxon>Viridiplantae</taxon>
        <taxon>Streptophyta</taxon>
        <taxon>Embryophyta</taxon>
        <taxon>Tracheophyta</taxon>
        <taxon>Spermatophyta</taxon>
        <taxon>Magnoliopsida</taxon>
        <taxon>eudicotyledons</taxon>
        <taxon>Gunneridae</taxon>
        <taxon>Pentapetalae</taxon>
        <taxon>asterids</taxon>
        <taxon>Ericales</taxon>
        <taxon>Ericaceae</taxon>
        <taxon>Ericoideae</taxon>
        <taxon>Rhodoreae</taxon>
        <taxon>Rhododendron</taxon>
    </lineage>
</organism>
<accession>A0ACC0Q2F0</accession>
<reference evidence="1" key="1">
    <citation type="submission" date="2022-02" db="EMBL/GenBank/DDBJ databases">
        <title>Plant Genome Project.</title>
        <authorList>
            <person name="Zhang R.-G."/>
        </authorList>
    </citation>
    <scope>NUCLEOTIDE SEQUENCE</scope>
    <source>
        <strain evidence="1">AT1</strain>
    </source>
</reference>
<proteinExistence type="predicted"/>
<evidence type="ECO:0000313" key="1">
    <source>
        <dbReference type="EMBL" id="KAI8571449.1"/>
    </source>
</evidence>
<keyword evidence="2" id="KW-1185">Reference proteome</keyword>
<protein>
    <submittedName>
        <fullName evidence="1">Uncharacterized protein</fullName>
    </submittedName>
</protein>
<name>A0ACC0Q2F0_RHOML</name>
<comment type="caution">
    <text evidence="1">The sequence shown here is derived from an EMBL/GenBank/DDBJ whole genome shotgun (WGS) entry which is preliminary data.</text>
</comment>
<dbReference type="Proteomes" id="UP001062846">
    <property type="component" value="Chromosome 1"/>
</dbReference>
<sequence>MCGRTICRVGDNNSAFGQMVLEGFRIKVNNGNSTNYCNHAWLGDLNLKTMFPKKQKLESVIPRVPTS</sequence>